<dbReference type="Proteomes" id="UP000886860">
    <property type="component" value="Unassembled WGS sequence"/>
</dbReference>
<accession>A0A9D1GL17</accession>
<dbReference type="AlphaFoldDB" id="A0A9D1GL17"/>
<dbReference type="EMBL" id="DVKS01000199">
    <property type="protein sequence ID" value="HIT42803.1"/>
    <property type="molecule type" value="Genomic_DNA"/>
</dbReference>
<sequence>MKNSGSEKEKLLIIINGKGGVGKDTLCDFAATHYPVRNVSSITPIKEIAAANGWNGEKTPEARRFLADLKEAFTRYNDLPTRYLLEQYREFLDSQERIMFAHIREAGEIEKLKSRVDGPCITLLVRRGSQVPQTWGNAADDETEDYSYDFVYENRFPLEEAEADFLTFLEEKLLPCASRREV</sequence>
<organism evidence="1 2">
    <name type="scientific">Candidatus Caccovicinus merdipullorum</name>
    <dbReference type="NCBI Taxonomy" id="2840724"/>
    <lineage>
        <taxon>Bacteria</taxon>
        <taxon>Bacillati</taxon>
        <taxon>Bacillota</taxon>
        <taxon>Clostridia</taxon>
        <taxon>Eubacteriales</taxon>
        <taxon>Candidatus Caccovicinus</taxon>
    </lineage>
</organism>
<reference evidence="1" key="2">
    <citation type="journal article" date="2021" name="PeerJ">
        <title>Extensive microbial diversity within the chicken gut microbiome revealed by metagenomics and culture.</title>
        <authorList>
            <person name="Gilroy R."/>
            <person name="Ravi A."/>
            <person name="Getino M."/>
            <person name="Pursley I."/>
            <person name="Horton D.L."/>
            <person name="Alikhan N.F."/>
            <person name="Baker D."/>
            <person name="Gharbi K."/>
            <person name="Hall N."/>
            <person name="Watson M."/>
            <person name="Adriaenssens E.M."/>
            <person name="Foster-Nyarko E."/>
            <person name="Jarju S."/>
            <person name="Secka A."/>
            <person name="Antonio M."/>
            <person name="Oren A."/>
            <person name="Chaudhuri R.R."/>
            <person name="La Ragione R."/>
            <person name="Hildebrand F."/>
            <person name="Pallen M.J."/>
        </authorList>
    </citation>
    <scope>NUCLEOTIDE SEQUENCE</scope>
    <source>
        <strain evidence="1">CHK123-3438</strain>
    </source>
</reference>
<evidence type="ECO:0000313" key="2">
    <source>
        <dbReference type="Proteomes" id="UP000886860"/>
    </source>
</evidence>
<dbReference type="InterPro" id="IPR027417">
    <property type="entry name" value="P-loop_NTPase"/>
</dbReference>
<evidence type="ECO:0000313" key="1">
    <source>
        <dbReference type="EMBL" id="HIT42803.1"/>
    </source>
</evidence>
<reference evidence="1" key="1">
    <citation type="submission" date="2020-10" db="EMBL/GenBank/DDBJ databases">
        <authorList>
            <person name="Gilroy R."/>
        </authorList>
    </citation>
    <scope>NUCLEOTIDE SEQUENCE</scope>
    <source>
        <strain evidence="1">CHK123-3438</strain>
    </source>
</reference>
<protein>
    <submittedName>
        <fullName evidence="1">Uncharacterized protein</fullName>
    </submittedName>
</protein>
<dbReference type="Gene3D" id="3.40.50.300">
    <property type="entry name" value="P-loop containing nucleotide triphosphate hydrolases"/>
    <property type="match status" value="1"/>
</dbReference>
<gene>
    <name evidence="1" type="ORF">IAB60_12045</name>
</gene>
<proteinExistence type="predicted"/>
<name>A0A9D1GL17_9FIRM</name>
<comment type="caution">
    <text evidence="1">The sequence shown here is derived from an EMBL/GenBank/DDBJ whole genome shotgun (WGS) entry which is preliminary data.</text>
</comment>